<dbReference type="Gene3D" id="3.40.50.300">
    <property type="entry name" value="P-loop containing nucleotide triphosphate hydrolases"/>
    <property type="match status" value="1"/>
</dbReference>
<comment type="similarity">
    <text evidence="1">Belongs to the GSP E family.</text>
</comment>
<dbReference type="InterPro" id="IPR027417">
    <property type="entry name" value="P-loop_NTPase"/>
</dbReference>
<dbReference type="EMBL" id="JYIT01000066">
    <property type="protein sequence ID" value="KJL26213.1"/>
    <property type="molecule type" value="Genomic_DNA"/>
</dbReference>
<feature type="domain" description="Bacterial type II secretion system protein E" evidence="3">
    <location>
        <begin position="69"/>
        <end position="209"/>
    </location>
</feature>
<evidence type="ECO:0000256" key="2">
    <source>
        <dbReference type="SAM" id="MobiDB-lite"/>
    </source>
</evidence>
<comment type="caution">
    <text evidence="4">The sequence shown here is derived from an EMBL/GenBank/DDBJ whole genome shotgun (WGS) entry which is preliminary data.</text>
</comment>
<dbReference type="OrthoDB" id="9810761at2"/>
<feature type="compositionally biased region" description="Low complexity" evidence="2">
    <location>
        <begin position="236"/>
        <end position="251"/>
    </location>
</feature>
<dbReference type="SUPFAM" id="SSF52540">
    <property type="entry name" value="P-loop containing nucleoside triphosphate hydrolases"/>
    <property type="match status" value="1"/>
</dbReference>
<keyword evidence="5" id="KW-1185">Reference proteome</keyword>
<sequence>MSLSTAAVTERVRARLRADRTDPSVHPEEAHRIAQFEVRRHNDQALARGTATIDDEAACVRDILAGVAGYGPLQPLLDDDTVEEIWLNGPAHVFVARDGRSERVPLALTEAQLRDTVERMLHAAGRRVDLGQPFVDASLPDGSRLHVAIADVVRGAWSVNLRKFLPRYRSLDALVRQGMVPAEVAGTLAEAMRAGRSVIVSGPTHAGKAKPAIMPHSDQGFSGVRDCSPAPRGHQTSPASRGRPSGRRATSVQHGETSQRLAGAEAIVRAGATRRPADTRGGRSRSRGSATGRCDPTGARWAGCPAGALPSRSGRRCAQGTGGSAASPGSRGR</sequence>
<reference evidence="4 5" key="1">
    <citation type="submission" date="2015-02" db="EMBL/GenBank/DDBJ databases">
        <title>Draft genome sequences of ten Microbacterium spp. with emphasis on heavy metal contaminated environments.</title>
        <authorList>
            <person name="Corretto E."/>
        </authorList>
    </citation>
    <scope>NUCLEOTIDE SEQUENCE [LARGE SCALE GENOMIC DNA]</scope>
    <source>
        <strain evidence="4 5">DSM 23848</strain>
    </source>
</reference>
<proteinExistence type="inferred from homology"/>
<evidence type="ECO:0000313" key="5">
    <source>
        <dbReference type="Proteomes" id="UP000033448"/>
    </source>
</evidence>
<dbReference type="Gene3D" id="3.30.450.380">
    <property type="match status" value="1"/>
</dbReference>
<dbReference type="AlphaFoldDB" id="A0A0F0KZB9"/>
<evidence type="ECO:0000259" key="3">
    <source>
        <dbReference type="Pfam" id="PF00437"/>
    </source>
</evidence>
<protein>
    <submittedName>
        <fullName evidence="4">Type II/IV secretion system protein</fullName>
    </submittedName>
</protein>
<dbReference type="PANTHER" id="PTHR30486">
    <property type="entry name" value="TWITCHING MOTILITY PROTEIN PILT"/>
    <property type="match status" value="1"/>
</dbReference>
<dbReference type="InterPro" id="IPR001482">
    <property type="entry name" value="T2SS/T4SS_dom"/>
</dbReference>
<name>A0A0F0KZB9_9MICO</name>
<evidence type="ECO:0000256" key="1">
    <source>
        <dbReference type="ARBA" id="ARBA00006611"/>
    </source>
</evidence>
<feature type="region of interest" description="Disordered" evidence="2">
    <location>
        <begin position="202"/>
        <end position="333"/>
    </location>
</feature>
<feature type="compositionally biased region" description="Low complexity" evidence="2">
    <location>
        <begin position="324"/>
        <end position="333"/>
    </location>
</feature>
<dbReference type="PANTHER" id="PTHR30486:SF6">
    <property type="entry name" value="TYPE IV PILUS RETRACTATION ATPASE PILT"/>
    <property type="match status" value="1"/>
</dbReference>
<organism evidence="4 5">
    <name type="scientific">Microbacterium azadirachtae</name>
    <dbReference type="NCBI Taxonomy" id="582680"/>
    <lineage>
        <taxon>Bacteria</taxon>
        <taxon>Bacillati</taxon>
        <taxon>Actinomycetota</taxon>
        <taxon>Actinomycetes</taxon>
        <taxon>Micrococcales</taxon>
        <taxon>Microbacteriaceae</taxon>
        <taxon>Microbacterium</taxon>
    </lineage>
</organism>
<dbReference type="InterPro" id="IPR050921">
    <property type="entry name" value="T4SS_GSP_E_ATPase"/>
</dbReference>
<dbReference type="Proteomes" id="UP000033448">
    <property type="component" value="Unassembled WGS sequence"/>
</dbReference>
<gene>
    <name evidence="4" type="ORF">RL72_01148</name>
</gene>
<accession>A0A0F0KZB9</accession>
<dbReference type="GO" id="GO:0016887">
    <property type="term" value="F:ATP hydrolysis activity"/>
    <property type="evidence" value="ECO:0007669"/>
    <property type="project" value="InterPro"/>
</dbReference>
<dbReference type="Pfam" id="PF00437">
    <property type="entry name" value="T2SSE"/>
    <property type="match status" value="1"/>
</dbReference>
<evidence type="ECO:0000313" key="4">
    <source>
        <dbReference type="EMBL" id="KJL26213.1"/>
    </source>
</evidence>